<name>A0ABD5VFH7_9EURY</name>
<feature type="compositionally biased region" description="Basic and acidic residues" evidence="1">
    <location>
        <begin position="138"/>
        <end position="149"/>
    </location>
</feature>
<keyword evidence="2" id="KW-0812">Transmembrane</keyword>
<keyword evidence="4" id="KW-1185">Reference proteome</keyword>
<evidence type="ECO:0000313" key="4">
    <source>
        <dbReference type="Proteomes" id="UP001596395"/>
    </source>
</evidence>
<dbReference type="Proteomes" id="UP001596395">
    <property type="component" value="Unassembled WGS sequence"/>
</dbReference>
<dbReference type="AlphaFoldDB" id="A0ABD5VFH7"/>
<feature type="region of interest" description="Disordered" evidence="1">
    <location>
        <begin position="138"/>
        <end position="162"/>
    </location>
</feature>
<evidence type="ECO:0000313" key="3">
    <source>
        <dbReference type="EMBL" id="MFC6954299.1"/>
    </source>
</evidence>
<dbReference type="RefSeq" id="WP_336351253.1">
    <property type="nucleotide sequence ID" value="NZ_JAZAQL010000003.1"/>
</dbReference>
<feature type="transmembrane region" description="Helical" evidence="2">
    <location>
        <begin position="189"/>
        <end position="211"/>
    </location>
</feature>
<gene>
    <name evidence="3" type="ORF">ACFQGB_15660</name>
</gene>
<keyword evidence="2" id="KW-0472">Membrane</keyword>
<reference evidence="3 4" key="1">
    <citation type="journal article" date="2019" name="Int. J. Syst. Evol. Microbiol.">
        <title>The Global Catalogue of Microorganisms (GCM) 10K type strain sequencing project: providing services to taxonomists for standard genome sequencing and annotation.</title>
        <authorList>
            <consortium name="The Broad Institute Genomics Platform"/>
            <consortium name="The Broad Institute Genome Sequencing Center for Infectious Disease"/>
            <person name="Wu L."/>
            <person name="Ma J."/>
        </authorList>
    </citation>
    <scope>NUCLEOTIDE SEQUENCE [LARGE SCALE GENOMIC DNA]</scope>
    <source>
        <strain evidence="3 4">GX26</strain>
    </source>
</reference>
<protein>
    <submittedName>
        <fullName evidence="3">Uncharacterized protein</fullName>
    </submittedName>
</protein>
<keyword evidence="2" id="KW-1133">Transmembrane helix</keyword>
<dbReference type="EMBL" id="JBHSXN010000003">
    <property type="protein sequence ID" value="MFC6954299.1"/>
    <property type="molecule type" value="Genomic_DNA"/>
</dbReference>
<accession>A0ABD5VFH7</accession>
<organism evidence="3 4">
    <name type="scientific">Halorubellus litoreus</name>
    <dbReference type="NCBI Taxonomy" id="755308"/>
    <lineage>
        <taxon>Archaea</taxon>
        <taxon>Methanobacteriati</taxon>
        <taxon>Methanobacteriota</taxon>
        <taxon>Stenosarchaea group</taxon>
        <taxon>Halobacteria</taxon>
        <taxon>Halobacteriales</taxon>
        <taxon>Halorubellaceae</taxon>
        <taxon>Halorubellus</taxon>
    </lineage>
</organism>
<evidence type="ECO:0000256" key="2">
    <source>
        <dbReference type="SAM" id="Phobius"/>
    </source>
</evidence>
<proteinExistence type="predicted"/>
<comment type="caution">
    <text evidence="3">The sequence shown here is derived from an EMBL/GenBank/DDBJ whole genome shotgun (WGS) entry which is preliminary data.</text>
</comment>
<evidence type="ECO:0000256" key="1">
    <source>
        <dbReference type="SAM" id="MobiDB-lite"/>
    </source>
</evidence>
<sequence>MTSRLTRSHALLAVGLLLLVAPAFAPLQPVLEHDTRRGTFENESVLEEEGYRVVEYEALSERGKALYVQTLQNEGTYTVPTGEGASDFRYPTEAEVDAQGSYEARVELSHVVIERPENASLPPADEDVEHAVEIVKERQQAREDREGEGRTTSTASRTTRSEAEIRRQVARYDVMQTRTTKPGVTSQPAVLRFGAAALGIVLVGVGGYLTARP</sequence>